<organism evidence="11 12">
    <name type="scientific">Longibaculum muris</name>
    <dbReference type="NCBI Taxonomy" id="1796628"/>
    <lineage>
        <taxon>Bacteria</taxon>
        <taxon>Bacillati</taxon>
        <taxon>Bacillota</taxon>
        <taxon>Erysipelotrichia</taxon>
        <taxon>Erysipelotrichales</taxon>
        <taxon>Coprobacillaceae</taxon>
        <taxon>Longibaculum</taxon>
    </lineage>
</organism>
<keyword evidence="3 8" id="KW-1003">Cell membrane</keyword>
<evidence type="ECO:0000256" key="1">
    <source>
        <dbReference type="ARBA" id="ARBA00004651"/>
    </source>
</evidence>
<dbReference type="GO" id="GO:0005886">
    <property type="term" value="C:plasma membrane"/>
    <property type="evidence" value="ECO:0007669"/>
    <property type="project" value="UniProtKB-SubCell"/>
</dbReference>
<dbReference type="GO" id="GO:0008982">
    <property type="term" value="F:protein-N(PI)-phosphohistidine-sugar phosphotransferase activity"/>
    <property type="evidence" value="ECO:0007669"/>
    <property type="project" value="UniProtKB-UniRule"/>
</dbReference>
<protein>
    <recommendedName>
        <fullName evidence="8">Permease IIC component</fullName>
    </recommendedName>
</protein>
<comment type="function">
    <text evidence="8">The phosphoenolpyruvate-dependent sugar phosphotransferase system (PTS), a major carbohydrate active -transport system, catalyzes the phosphorylation of incoming sugar substrates concomitant with their translocation across the cell membrane.</text>
</comment>
<dbReference type="PANTHER" id="PTHR33989:SF4">
    <property type="entry name" value="PTS SYSTEM N,N'-DIACETYLCHITOBIOSE-SPECIFIC EIIC COMPONENT"/>
    <property type="match status" value="1"/>
</dbReference>
<dbReference type="Proteomes" id="UP000295515">
    <property type="component" value="Unassembled WGS sequence"/>
</dbReference>
<dbReference type="AlphaFoldDB" id="A0A4R3YEL4"/>
<dbReference type="PIRSF" id="PIRSF006351">
    <property type="entry name" value="PTS_EIIC-Cellobiose"/>
    <property type="match status" value="1"/>
</dbReference>
<name>A0A4R3YEL4_9FIRM</name>
<keyword evidence="7 8" id="KW-0472">Membrane</keyword>
<evidence type="ECO:0000256" key="5">
    <source>
        <dbReference type="ARBA" id="ARBA00022692"/>
    </source>
</evidence>
<evidence type="ECO:0000313" key="11">
    <source>
        <dbReference type="EMBL" id="TCV90975.1"/>
    </source>
</evidence>
<dbReference type="InterPro" id="IPR003352">
    <property type="entry name" value="PTS_EIIC"/>
</dbReference>
<comment type="subcellular location">
    <subcellularLocation>
        <location evidence="1">Cell membrane</location>
        <topology evidence="1">Multi-pass membrane protein</topology>
    </subcellularLocation>
</comment>
<evidence type="ECO:0000256" key="2">
    <source>
        <dbReference type="ARBA" id="ARBA00022448"/>
    </source>
</evidence>
<dbReference type="EMBL" id="SMCQ01000038">
    <property type="protein sequence ID" value="TCV90975.1"/>
    <property type="molecule type" value="Genomic_DNA"/>
</dbReference>
<dbReference type="GO" id="GO:0009401">
    <property type="term" value="P:phosphoenolpyruvate-dependent sugar phosphotransferase system"/>
    <property type="evidence" value="ECO:0007669"/>
    <property type="project" value="InterPro"/>
</dbReference>
<dbReference type="InterPro" id="IPR051088">
    <property type="entry name" value="PTS_Sugar-EIIC/EIIB"/>
</dbReference>
<dbReference type="PROSITE" id="PS51105">
    <property type="entry name" value="PTS_EIIC_TYPE_3"/>
    <property type="match status" value="1"/>
</dbReference>
<dbReference type="NCBIfam" id="TIGR00410">
    <property type="entry name" value="lacE"/>
    <property type="match status" value="1"/>
</dbReference>
<accession>A0A4R3YEL4</accession>
<evidence type="ECO:0000259" key="10">
    <source>
        <dbReference type="PROSITE" id="PS51105"/>
    </source>
</evidence>
<keyword evidence="2 8" id="KW-0813">Transport</keyword>
<keyword evidence="5 9" id="KW-0812">Transmembrane</keyword>
<dbReference type="Pfam" id="PF02378">
    <property type="entry name" value="PTS_EIIC"/>
    <property type="match status" value="1"/>
</dbReference>
<feature type="transmembrane region" description="Helical" evidence="9">
    <location>
        <begin position="247"/>
        <end position="264"/>
    </location>
</feature>
<dbReference type="GeneID" id="98916862"/>
<dbReference type="InterPro" id="IPR004501">
    <property type="entry name" value="PTS_EIIC_3"/>
</dbReference>
<feature type="transmembrane region" description="Helical" evidence="9">
    <location>
        <begin position="276"/>
        <end position="302"/>
    </location>
</feature>
<feature type="transmembrane region" description="Helical" evidence="9">
    <location>
        <begin position="31"/>
        <end position="51"/>
    </location>
</feature>
<dbReference type="InterPro" id="IPR004796">
    <property type="entry name" value="PTS_IIC_cello"/>
</dbReference>
<evidence type="ECO:0000256" key="4">
    <source>
        <dbReference type="ARBA" id="ARBA00022597"/>
    </source>
</evidence>
<evidence type="ECO:0000256" key="6">
    <source>
        <dbReference type="ARBA" id="ARBA00022989"/>
    </source>
</evidence>
<proteinExistence type="predicted"/>
<feature type="domain" description="PTS EIIC type-3" evidence="10">
    <location>
        <begin position="8"/>
        <end position="407"/>
    </location>
</feature>
<keyword evidence="6 9" id="KW-1133">Transmembrane helix</keyword>
<feature type="transmembrane region" description="Helical" evidence="9">
    <location>
        <begin position="337"/>
        <end position="361"/>
    </location>
</feature>
<feature type="transmembrane region" description="Helical" evidence="9">
    <location>
        <begin position="131"/>
        <end position="156"/>
    </location>
</feature>
<reference evidence="11 12" key="1">
    <citation type="submission" date="2019-03" db="EMBL/GenBank/DDBJ databases">
        <title>Genomic Encyclopedia of Type Strains, Phase IV (KMG-IV): sequencing the most valuable type-strain genomes for metagenomic binning, comparative biology and taxonomic classification.</title>
        <authorList>
            <person name="Goeker M."/>
        </authorList>
    </citation>
    <scope>NUCLEOTIDE SEQUENCE [LARGE SCALE GENOMIC DNA]</scope>
    <source>
        <strain evidence="11 12">DSM 29487</strain>
    </source>
</reference>
<comment type="caution">
    <text evidence="11">The sequence shown here is derived from an EMBL/GenBank/DDBJ whole genome shotgun (WGS) entry which is preliminary data.</text>
</comment>
<dbReference type="RefSeq" id="WP_066444242.1">
    <property type="nucleotide sequence ID" value="NZ_JANKBF010000032.1"/>
</dbReference>
<evidence type="ECO:0000256" key="8">
    <source>
        <dbReference type="PIRNR" id="PIRNR006351"/>
    </source>
</evidence>
<evidence type="ECO:0000256" key="9">
    <source>
        <dbReference type="SAM" id="Phobius"/>
    </source>
</evidence>
<feature type="transmembrane region" description="Helical" evidence="9">
    <location>
        <begin position="71"/>
        <end position="93"/>
    </location>
</feature>
<feature type="transmembrane region" description="Helical" evidence="9">
    <location>
        <begin position="217"/>
        <end position="240"/>
    </location>
</feature>
<evidence type="ECO:0000313" key="12">
    <source>
        <dbReference type="Proteomes" id="UP000295515"/>
    </source>
</evidence>
<keyword evidence="4 8" id="KW-0762">Sugar transport</keyword>
<keyword evidence="12" id="KW-1185">Reference proteome</keyword>
<feature type="transmembrane region" description="Helical" evidence="9">
    <location>
        <begin position="100"/>
        <end position="119"/>
    </location>
</feature>
<evidence type="ECO:0000256" key="7">
    <source>
        <dbReference type="ARBA" id="ARBA00023136"/>
    </source>
</evidence>
<evidence type="ECO:0000256" key="3">
    <source>
        <dbReference type="ARBA" id="ARBA00022475"/>
    </source>
</evidence>
<dbReference type="GO" id="GO:1902815">
    <property type="term" value="P:N,N'-diacetylchitobiose import"/>
    <property type="evidence" value="ECO:0007669"/>
    <property type="project" value="TreeGrafter"/>
</dbReference>
<feature type="transmembrane region" description="Helical" evidence="9">
    <location>
        <begin position="177"/>
        <end position="197"/>
    </location>
</feature>
<gene>
    <name evidence="11" type="ORF">EDD60_1389</name>
</gene>
<feature type="transmembrane region" description="Helical" evidence="9">
    <location>
        <begin position="381"/>
        <end position="405"/>
    </location>
</feature>
<dbReference type="PANTHER" id="PTHR33989">
    <property type="match status" value="1"/>
</dbReference>
<sequence length="432" mass="47581">MKKLEEFLQRFIGPIAEKMSNNDVIQSVAEGFMRTGPVTFGVCIFVILGNLPIDGYSDWLISVGLKAHFDAISNASLNVLALYISFTVAYAFAKRKGDNPLSCGVLSLLSFLLIIPQTVEGKDGVINAFNVTYLSGTGILVALIFAIITGYMFHFLSSKGLKFKMPEGVPPMVSESFEPIFVSMIIVAFAFLVRVGFGYTPYGSFVNFFDQTIGAFIIKIGLSLPTIFLLYFAANLLWFFGIHPNTVYSAFVPLQMTLVLTNIADAQAGRPLTYLTLTLVSLFASFGGNGNTIGLCLSMFTAKSERYKKMLKLAFIPNLFNINEPLIFGMPVMLNPIFFIPMVFCNVVMGLIGLAATHIFTFTYNPAMSLLPWTTPFFVKAFMAGGISLLIMVLILLAVNTLMYYPFFKIADKKAYEEEQLAKAGGNIESIE</sequence>